<gene>
    <name evidence="1" type="ORF">GH754_04745</name>
</gene>
<dbReference type="Proteomes" id="UP000480185">
    <property type="component" value="Unassembled WGS sequence"/>
</dbReference>
<proteinExistence type="predicted"/>
<dbReference type="AlphaFoldDB" id="A0A6G1X430"/>
<evidence type="ECO:0000313" key="2">
    <source>
        <dbReference type="Proteomes" id="UP000480185"/>
    </source>
</evidence>
<reference evidence="1 2" key="1">
    <citation type="submission" date="2019-11" db="EMBL/GenBank/DDBJ databases">
        <authorList>
            <person name="Li J."/>
        </authorList>
    </citation>
    <scope>NUCLEOTIDE SEQUENCE [LARGE SCALE GENOMIC DNA]</scope>
    <source>
        <strain evidence="1 2">J4</strain>
    </source>
</reference>
<evidence type="ECO:0000313" key="1">
    <source>
        <dbReference type="EMBL" id="MRG85640.1"/>
    </source>
</evidence>
<comment type="caution">
    <text evidence="1">The sequence shown here is derived from an EMBL/GenBank/DDBJ whole genome shotgun (WGS) entry which is preliminary data.</text>
</comment>
<name>A0A6G1X430_9BACI</name>
<organism evidence="1 2">
    <name type="scientific">Salinibacillus xinjiangensis</name>
    <dbReference type="NCBI Taxonomy" id="1229268"/>
    <lineage>
        <taxon>Bacteria</taxon>
        <taxon>Bacillati</taxon>
        <taxon>Bacillota</taxon>
        <taxon>Bacilli</taxon>
        <taxon>Bacillales</taxon>
        <taxon>Bacillaceae</taxon>
        <taxon>Salinibacillus</taxon>
    </lineage>
</organism>
<dbReference type="EMBL" id="WJNH01000002">
    <property type="protein sequence ID" value="MRG85640.1"/>
    <property type="molecule type" value="Genomic_DNA"/>
</dbReference>
<protein>
    <submittedName>
        <fullName evidence="1">Uncharacterized protein</fullName>
    </submittedName>
</protein>
<keyword evidence="2" id="KW-1185">Reference proteome</keyword>
<accession>A0A6G1X430</accession>
<sequence length="75" mass="8351">MLKFSAGMLKLIRILLNFTREMLKGGLYAEVDWDFAKGEGVDADDCVSDAKGPIIFAEPDQMLKSELVMLELPSQ</sequence>